<dbReference type="SUPFAM" id="SSF55961">
    <property type="entry name" value="Bet v1-like"/>
    <property type="match status" value="1"/>
</dbReference>
<sequence>MIKTTILSFFLGIISFSSPLDTIIAQEWNFVKEENGVKLYSRSIDGFEFKEVKAILNLNIDMNKAKEFLLNPNNIEKWMSGCKMSIVKKSEGNKKEYYSIFDAPWPVSDRDDYGEMILAEDAPHKLRIDFRSLPHATPKVSSMVRVPYSKGHIVIRNNKDGSKELVYQFLVDRGGTLPNYIKEYLENSSPVKTVHQLKVVLEQL</sequence>
<reference evidence="2" key="1">
    <citation type="journal article" date="2014" name="Int. J. Syst. Evol. Microbiol.">
        <title>Complete genome sequence of Corynebacterium casei LMG S-19264T (=DSM 44701T), isolated from a smear-ripened cheese.</title>
        <authorList>
            <consortium name="US DOE Joint Genome Institute (JGI-PGF)"/>
            <person name="Walter F."/>
            <person name="Albersmeier A."/>
            <person name="Kalinowski J."/>
            <person name="Ruckert C."/>
        </authorList>
    </citation>
    <scope>NUCLEOTIDE SEQUENCE</scope>
    <source>
        <strain evidence="2">NBRC 108769</strain>
    </source>
</reference>
<feature type="domain" description="START" evidence="1">
    <location>
        <begin position="27"/>
        <end position="196"/>
    </location>
</feature>
<accession>A0AA37SR24</accession>
<name>A0AA37SR24_9BACT</name>
<dbReference type="InterPro" id="IPR023393">
    <property type="entry name" value="START-like_dom_sf"/>
</dbReference>
<dbReference type="AlphaFoldDB" id="A0AA37SR24"/>
<evidence type="ECO:0000259" key="1">
    <source>
        <dbReference type="Pfam" id="PF01852"/>
    </source>
</evidence>
<dbReference type="Gene3D" id="3.30.530.20">
    <property type="match status" value="1"/>
</dbReference>
<dbReference type="PIRSF" id="PIRSF039033">
    <property type="entry name" value="START_dom"/>
    <property type="match status" value="1"/>
</dbReference>
<dbReference type="InterPro" id="IPR002913">
    <property type="entry name" value="START_lipid-bd_dom"/>
</dbReference>
<gene>
    <name evidence="2" type="ORF">GCM10007940_30230</name>
</gene>
<dbReference type="RefSeq" id="WP_235293772.1">
    <property type="nucleotide sequence ID" value="NZ_BSOH01000020.1"/>
</dbReference>
<dbReference type="EMBL" id="BSOH01000020">
    <property type="protein sequence ID" value="GLR18407.1"/>
    <property type="molecule type" value="Genomic_DNA"/>
</dbReference>
<dbReference type="Proteomes" id="UP001156666">
    <property type="component" value="Unassembled WGS sequence"/>
</dbReference>
<keyword evidence="3" id="KW-1185">Reference proteome</keyword>
<dbReference type="InterPro" id="IPR028347">
    <property type="entry name" value="START_dom_prot"/>
</dbReference>
<evidence type="ECO:0000313" key="3">
    <source>
        <dbReference type="Proteomes" id="UP001156666"/>
    </source>
</evidence>
<dbReference type="GO" id="GO:0008289">
    <property type="term" value="F:lipid binding"/>
    <property type="evidence" value="ECO:0007669"/>
    <property type="project" value="InterPro"/>
</dbReference>
<evidence type="ECO:0000313" key="2">
    <source>
        <dbReference type="EMBL" id="GLR18407.1"/>
    </source>
</evidence>
<organism evidence="2 3">
    <name type="scientific">Portibacter lacus</name>
    <dbReference type="NCBI Taxonomy" id="1099794"/>
    <lineage>
        <taxon>Bacteria</taxon>
        <taxon>Pseudomonadati</taxon>
        <taxon>Bacteroidota</taxon>
        <taxon>Saprospiria</taxon>
        <taxon>Saprospirales</taxon>
        <taxon>Haliscomenobacteraceae</taxon>
        <taxon>Portibacter</taxon>
    </lineage>
</organism>
<protein>
    <recommendedName>
        <fullName evidence="1">START domain-containing protein</fullName>
    </recommendedName>
</protein>
<reference evidence="2" key="2">
    <citation type="submission" date="2023-01" db="EMBL/GenBank/DDBJ databases">
        <title>Draft genome sequence of Portibacter lacus strain NBRC 108769.</title>
        <authorList>
            <person name="Sun Q."/>
            <person name="Mori K."/>
        </authorList>
    </citation>
    <scope>NUCLEOTIDE SEQUENCE</scope>
    <source>
        <strain evidence="2">NBRC 108769</strain>
    </source>
</reference>
<comment type="caution">
    <text evidence="2">The sequence shown here is derived from an EMBL/GenBank/DDBJ whole genome shotgun (WGS) entry which is preliminary data.</text>
</comment>
<proteinExistence type="predicted"/>
<dbReference type="Pfam" id="PF01852">
    <property type="entry name" value="START"/>
    <property type="match status" value="1"/>
</dbReference>